<dbReference type="EMBL" id="JYDJ01000214">
    <property type="protein sequence ID" value="KRX39999.1"/>
    <property type="molecule type" value="Genomic_DNA"/>
</dbReference>
<evidence type="ECO:0000313" key="2">
    <source>
        <dbReference type="Proteomes" id="UP000055048"/>
    </source>
</evidence>
<name>A0A0V0TLU3_9BILA</name>
<sequence length="82" mass="9500">MFCSYKEGARAEQLKKMLSQGSQEEKKQHLKRQISVNNIAYGVKFSTWQNSFQVTDTTANSTFAIKSARQRTEQAFRLIEHL</sequence>
<gene>
    <name evidence="1" type="ORF">T05_13637</name>
</gene>
<evidence type="ECO:0000313" key="1">
    <source>
        <dbReference type="EMBL" id="KRX39999.1"/>
    </source>
</evidence>
<dbReference type="AlphaFoldDB" id="A0A0V0TLU3"/>
<accession>A0A0V0TLU3</accession>
<protein>
    <submittedName>
        <fullName evidence="1">Uncharacterized protein</fullName>
    </submittedName>
</protein>
<reference evidence="1 2" key="1">
    <citation type="submission" date="2015-01" db="EMBL/GenBank/DDBJ databases">
        <title>Evolution of Trichinella species and genotypes.</title>
        <authorList>
            <person name="Korhonen P.K."/>
            <person name="Edoardo P."/>
            <person name="Giuseppe L.R."/>
            <person name="Gasser R.B."/>
        </authorList>
    </citation>
    <scope>NUCLEOTIDE SEQUENCE [LARGE SCALE GENOMIC DNA]</scope>
    <source>
        <strain evidence="1">ISS417</strain>
    </source>
</reference>
<dbReference type="Proteomes" id="UP000055048">
    <property type="component" value="Unassembled WGS sequence"/>
</dbReference>
<keyword evidence="2" id="KW-1185">Reference proteome</keyword>
<comment type="caution">
    <text evidence="1">The sequence shown here is derived from an EMBL/GenBank/DDBJ whole genome shotgun (WGS) entry which is preliminary data.</text>
</comment>
<organism evidence="1 2">
    <name type="scientific">Trichinella murrelli</name>
    <dbReference type="NCBI Taxonomy" id="144512"/>
    <lineage>
        <taxon>Eukaryota</taxon>
        <taxon>Metazoa</taxon>
        <taxon>Ecdysozoa</taxon>
        <taxon>Nematoda</taxon>
        <taxon>Enoplea</taxon>
        <taxon>Dorylaimia</taxon>
        <taxon>Trichinellida</taxon>
        <taxon>Trichinellidae</taxon>
        <taxon>Trichinella</taxon>
    </lineage>
</organism>
<proteinExistence type="predicted"/>